<name>A0A401RYZ0_CHIPU</name>
<evidence type="ECO:0000313" key="1">
    <source>
        <dbReference type="EMBL" id="GCC23371.1"/>
    </source>
</evidence>
<evidence type="ECO:0000313" key="2">
    <source>
        <dbReference type="Proteomes" id="UP000287033"/>
    </source>
</evidence>
<dbReference type="Proteomes" id="UP000287033">
    <property type="component" value="Unassembled WGS sequence"/>
</dbReference>
<comment type="caution">
    <text evidence="1">The sequence shown here is derived from an EMBL/GenBank/DDBJ whole genome shotgun (WGS) entry which is preliminary data.</text>
</comment>
<gene>
    <name evidence="1" type="ORF">chiPu_0001765</name>
</gene>
<reference evidence="1 2" key="1">
    <citation type="journal article" date="2018" name="Nat. Ecol. Evol.">
        <title>Shark genomes provide insights into elasmobranch evolution and the origin of vertebrates.</title>
        <authorList>
            <person name="Hara Y"/>
            <person name="Yamaguchi K"/>
            <person name="Onimaru K"/>
            <person name="Kadota M"/>
            <person name="Koyanagi M"/>
            <person name="Keeley SD"/>
            <person name="Tatsumi K"/>
            <person name="Tanaka K"/>
            <person name="Motone F"/>
            <person name="Kageyama Y"/>
            <person name="Nozu R"/>
            <person name="Adachi N"/>
            <person name="Nishimura O"/>
            <person name="Nakagawa R"/>
            <person name="Tanegashima C"/>
            <person name="Kiyatake I"/>
            <person name="Matsumoto R"/>
            <person name="Murakumo K"/>
            <person name="Nishida K"/>
            <person name="Terakita A"/>
            <person name="Kuratani S"/>
            <person name="Sato K"/>
            <person name="Hyodo S Kuraku.S."/>
        </authorList>
    </citation>
    <scope>NUCLEOTIDE SEQUENCE [LARGE SCALE GENOMIC DNA]</scope>
</reference>
<dbReference type="AlphaFoldDB" id="A0A401RYZ0"/>
<proteinExistence type="predicted"/>
<dbReference type="EMBL" id="BEZZ01000028">
    <property type="protein sequence ID" value="GCC23371.1"/>
    <property type="molecule type" value="Genomic_DNA"/>
</dbReference>
<protein>
    <submittedName>
        <fullName evidence="1">Uncharacterized protein</fullName>
    </submittedName>
</protein>
<organism evidence="1 2">
    <name type="scientific">Chiloscyllium punctatum</name>
    <name type="common">Brownbanded bambooshark</name>
    <name type="synonym">Hemiscyllium punctatum</name>
    <dbReference type="NCBI Taxonomy" id="137246"/>
    <lineage>
        <taxon>Eukaryota</taxon>
        <taxon>Metazoa</taxon>
        <taxon>Chordata</taxon>
        <taxon>Craniata</taxon>
        <taxon>Vertebrata</taxon>
        <taxon>Chondrichthyes</taxon>
        <taxon>Elasmobranchii</taxon>
        <taxon>Galeomorphii</taxon>
        <taxon>Galeoidea</taxon>
        <taxon>Orectolobiformes</taxon>
        <taxon>Hemiscylliidae</taxon>
        <taxon>Chiloscyllium</taxon>
    </lineage>
</organism>
<accession>A0A401RYZ0</accession>
<sequence>MLCFAPRKSAEWSRDAPFRGSRRFGARRYWDPEEVDEGSQFLETKMWIEVVIQSWVGRGNVAPNIPYDYPSFPFTF</sequence>
<keyword evidence="2" id="KW-1185">Reference proteome</keyword>